<dbReference type="PANTHER" id="PTHR44688:SF16">
    <property type="entry name" value="DNA-BINDING TRANSCRIPTIONAL ACTIVATOR DEVR_DOSR"/>
    <property type="match status" value="1"/>
</dbReference>
<gene>
    <name evidence="5" type="primary">abaR</name>
    <name evidence="5" type="ORF">GCM10009760_18330</name>
</gene>
<dbReference type="InterPro" id="IPR005143">
    <property type="entry name" value="TF_LuxR_autoind-bd_dom"/>
</dbReference>
<protein>
    <submittedName>
        <fullName evidence="5">LuxR family transcriptional regulator AbaR</fullName>
    </submittedName>
</protein>
<dbReference type="SUPFAM" id="SSF75516">
    <property type="entry name" value="Pheromone-binding domain of LuxR-like quorum-sensing transcription factors"/>
    <property type="match status" value="1"/>
</dbReference>
<organism evidence="5 6">
    <name type="scientific">Kitasatospora kazusensis</name>
    <dbReference type="NCBI Taxonomy" id="407974"/>
    <lineage>
        <taxon>Bacteria</taxon>
        <taxon>Bacillati</taxon>
        <taxon>Actinomycetota</taxon>
        <taxon>Actinomycetes</taxon>
        <taxon>Kitasatosporales</taxon>
        <taxon>Streptomycetaceae</taxon>
        <taxon>Kitasatospora</taxon>
    </lineage>
</organism>
<dbReference type="InterPro" id="IPR000792">
    <property type="entry name" value="Tscrpt_reg_LuxR_C"/>
</dbReference>
<dbReference type="PRINTS" id="PR00038">
    <property type="entry name" value="HTHLUXR"/>
</dbReference>
<dbReference type="Pfam" id="PF03472">
    <property type="entry name" value="Autoind_bind"/>
    <property type="match status" value="1"/>
</dbReference>
<comment type="caution">
    <text evidence="5">The sequence shown here is derived from an EMBL/GenBank/DDBJ whole genome shotgun (WGS) entry which is preliminary data.</text>
</comment>
<reference evidence="5 6" key="1">
    <citation type="journal article" date="2019" name="Int. J. Syst. Evol. Microbiol.">
        <title>The Global Catalogue of Microorganisms (GCM) 10K type strain sequencing project: providing services to taxonomists for standard genome sequencing and annotation.</title>
        <authorList>
            <consortium name="The Broad Institute Genomics Platform"/>
            <consortium name="The Broad Institute Genome Sequencing Center for Infectious Disease"/>
            <person name="Wu L."/>
            <person name="Ma J."/>
        </authorList>
    </citation>
    <scope>NUCLEOTIDE SEQUENCE [LARGE SCALE GENOMIC DNA]</scope>
    <source>
        <strain evidence="5 6">JCM 14560</strain>
    </source>
</reference>
<dbReference type="SMART" id="SM00421">
    <property type="entry name" value="HTH_LUXR"/>
    <property type="match status" value="1"/>
</dbReference>
<sequence length="273" mass="30383">MTAIISVEPSPMTNEEPVLDIRESLAVCRPTLDFHDDQDWTAQIGAIQELFALAAEKVGVRYFSYQIVRCPVMTLARPRTPGITTFPEAWQHRYAVEGYAENDPVLAECLVNPVPFSWSRLSLSPGLGQRQRQFLKEAQAAGLGQGMTIPIHAQGEVAALNLVPDEHRASLMHSNSYLLYLMAHYLHLKARRPLVEVALATSARRRSLLSPRETEALEWTARGKTTREISIGLGISEKGVEFHLEGAKRKLQASNRTHAVAKALVLRLLFANP</sequence>
<evidence type="ECO:0000256" key="2">
    <source>
        <dbReference type="ARBA" id="ARBA00023125"/>
    </source>
</evidence>
<dbReference type="RefSeq" id="WP_344462689.1">
    <property type="nucleotide sequence ID" value="NZ_BAAANT010000007.1"/>
</dbReference>
<dbReference type="Gene3D" id="3.30.450.80">
    <property type="entry name" value="Transcription factor LuxR-like, autoinducer-binding domain"/>
    <property type="match status" value="1"/>
</dbReference>
<evidence type="ECO:0000256" key="3">
    <source>
        <dbReference type="ARBA" id="ARBA00023163"/>
    </source>
</evidence>
<dbReference type="Proteomes" id="UP001422759">
    <property type="component" value="Unassembled WGS sequence"/>
</dbReference>
<evidence type="ECO:0000313" key="6">
    <source>
        <dbReference type="Proteomes" id="UP001422759"/>
    </source>
</evidence>
<feature type="domain" description="HTH luxR-type" evidence="4">
    <location>
        <begin position="202"/>
        <end position="267"/>
    </location>
</feature>
<proteinExistence type="predicted"/>
<evidence type="ECO:0000313" key="5">
    <source>
        <dbReference type="EMBL" id="GAA2137638.1"/>
    </source>
</evidence>
<dbReference type="Pfam" id="PF00196">
    <property type="entry name" value="GerE"/>
    <property type="match status" value="1"/>
</dbReference>
<keyword evidence="2" id="KW-0238">DNA-binding</keyword>
<evidence type="ECO:0000256" key="1">
    <source>
        <dbReference type="ARBA" id="ARBA00023015"/>
    </source>
</evidence>
<dbReference type="CDD" id="cd06170">
    <property type="entry name" value="LuxR_C_like"/>
    <property type="match status" value="1"/>
</dbReference>
<dbReference type="InterPro" id="IPR016032">
    <property type="entry name" value="Sig_transdc_resp-reg_C-effctor"/>
</dbReference>
<accession>A0ABN2Z6T6</accession>
<dbReference type="EMBL" id="BAAANT010000007">
    <property type="protein sequence ID" value="GAA2137638.1"/>
    <property type="molecule type" value="Genomic_DNA"/>
</dbReference>
<dbReference type="Gene3D" id="1.10.10.10">
    <property type="entry name" value="Winged helix-like DNA-binding domain superfamily/Winged helix DNA-binding domain"/>
    <property type="match status" value="1"/>
</dbReference>
<dbReference type="InterPro" id="IPR036388">
    <property type="entry name" value="WH-like_DNA-bd_sf"/>
</dbReference>
<evidence type="ECO:0000259" key="4">
    <source>
        <dbReference type="PROSITE" id="PS50043"/>
    </source>
</evidence>
<dbReference type="InterPro" id="IPR036693">
    <property type="entry name" value="TF_LuxR_autoind-bd_dom_sf"/>
</dbReference>
<dbReference type="PANTHER" id="PTHR44688">
    <property type="entry name" value="DNA-BINDING TRANSCRIPTIONAL ACTIVATOR DEVR_DOSR"/>
    <property type="match status" value="1"/>
</dbReference>
<keyword evidence="3" id="KW-0804">Transcription</keyword>
<dbReference type="SUPFAM" id="SSF46894">
    <property type="entry name" value="C-terminal effector domain of the bipartite response regulators"/>
    <property type="match status" value="1"/>
</dbReference>
<keyword evidence="6" id="KW-1185">Reference proteome</keyword>
<keyword evidence="1" id="KW-0805">Transcription regulation</keyword>
<name>A0ABN2Z6T6_9ACTN</name>
<dbReference type="PROSITE" id="PS50043">
    <property type="entry name" value="HTH_LUXR_2"/>
    <property type="match status" value="1"/>
</dbReference>